<evidence type="ECO:0000256" key="2">
    <source>
        <dbReference type="ARBA" id="ARBA00022737"/>
    </source>
</evidence>
<dbReference type="Pfam" id="PF25469">
    <property type="entry name" value="WHD_NWD1"/>
    <property type="match status" value="1"/>
</dbReference>
<dbReference type="SUPFAM" id="SSF50969">
    <property type="entry name" value="YVTN repeat-like/Quinoprotein amine dehydrogenase"/>
    <property type="match status" value="1"/>
</dbReference>
<dbReference type="InterPro" id="IPR011047">
    <property type="entry name" value="Quinoprotein_ADH-like_sf"/>
</dbReference>
<dbReference type="InterPro" id="IPR007111">
    <property type="entry name" value="NACHT_NTPase"/>
</dbReference>
<evidence type="ECO:0000313" key="5">
    <source>
        <dbReference type="EMBL" id="OWF42236.1"/>
    </source>
</evidence>
<proteinExistence type="predicted"/>
<dbReference type="OrthoDB" id="2325716at2759"/>
<dbReference type="InterPro" id="IPR057588">
    <property type="entry name" value="NWD1/2-like_WH"/>
</dbReference>
<dbReference type="InterPro" id="IPR011044">
    <property type="entry name" value="Quino_amine_DH_bsu"/>
</dbReference>
<gene>
    <name evidence="5" type="ORF">KP79_PYT16411</name>
</gene>
<dbReference type="PANTHER" id="PTHR19871:SF14">
    <property type="entry name" value="DUF4062 DOMAIN-CONTAINING PROTEIN"/>
    <property type="match status" value="1"/>
</dbReference>
<dbReference type="SMART" id="SM00320">
    <property type="entry name" value="WD40"/>
    <property type="match status" value="3"/>
</dbReference>
<dbReference type="InterPro" id="IPR001680">
    <property type="entry name" value="WD40_rpt"/>
</dbReference>
<dbReference type="Gene3D" id="2.130.10.10">
    <property type="entry name" value="YVTN repeat-like/Quinoprotein amine dehydrogenase"/>
    <property type="match status" value="1"/>
</dbReference>
<name>A0A210Q0H7_MIZYE</name>
<evidence type="ECO:0000259" key="3">
    <source>
        <dbReference type="Pfam" id="PF05729"/>
    </source>
</evidence>
<keyword evidence="2" id="KW-0677">Repeat</keyword>
<evidence type="ECO:0000313" key="6">
    <source>
        <dbReference type="Proteomes" id="UP000242188"/>
    </source>
</evidence>
<dbReference type="Gene3D" id="3.40.50.300">
    <property type="entry name" value="P-loop containing nucleotide triphosphate hydrolases"/>
    <property type="match status" value="1"/>
</dbReference>
<dbReference type="Pfam" id="PF05729">
    <property type="entry name" value="NACHT"/>
    <property type="match status" value="1"/>
</dbReference>
<evidence type="ECO:0000256" key="1">
    <source>
        <dbReference type="ARBA" id="ARBA00022574"/>
    </source>
</evidence>
<reference evidence="5 6" key="1">
    <citation type="journal article" date="2017" name="Nat. Ecol. Evol.">
        <title>Scallop genome provides insights into evolution of bilaterian karyotype and development.</title>
        <authorList>
            <person name="Wang S."/>
            <person name="Zhang J."/>
            <person name="Jiao W."/>
            <person name="Li J."/>
            <person name="Xun X."/>
            <person name="Sun Y."/>
            <person name="Guo X."/>
            <person name="Huan P."/>
            <person name="Dong B."/>
            <person name="Zhang L."/>
            <person name="Hu X."/>
            <person name="Sun X."/>
            <person name="Wang J."/>
            <person name="Zhao C."/>
            <person name="Wang Y."/>
            <person name="Wang D."/>
            <person name="Huang X."/>
            <person name="Wang R."/>
            <person name="Lv J."/>
            <person name="Li Y."/>
            <person name="Zhang Z."/>
            <person name="Liu B."/>
            <person name="Lu W."/>
            <person name="Hui Y."/>
            <person name="Liang J."/>
            <person name="Zhou Z."/>
            <person name="Hou R."/>
            <person name="Li X."/>
            <person name="Liu Y."/>
            <person name="Li H."/>
            <person name="Ning X."/>
            <person name="Lin Y."/>
            <person name="Zhao L."/>
            <person name="Xing Q."/>
            <person name="Dou J."/>
            <person name="Li Y."/>
            <person name="Mao J."/>
            <person name="Guo H."/>
            <person name="Dou H."/>
            <person name="Li T."/>
            <person name="Mu C."/>
            <person name="Jiang W."/>
            <person name="Fu Q."/>
            <person name="Fu X."/>
            <person name="Miao Y."/>
            <person name="Liu J."/>
            <person name="Yu Q."/>
            <person name="Li R."/>
            <person name="Liao H."/>
            <person name="Li X."/>
            <person name="Kong Y."/>
            <person name="Jiang Z."/>
            <person name="Chourrout D."/>
            <person name="Li R."/>
            <person name="Bao Z."/>
        </authorList>
    </citation>
    <scope>NUCLEOTIDE SEQUENCE [LARGE SCALE GENOMIC DNA]</scope>
    <source>
        <strain evidence="5 6">PY_sf001</strain>
    </source>
</reference>
<dbReference type="EMBL" id="NEDP02005302">
    <property type="protein sequence ID" value="OWF42236.1"/>
    <property type="molecule type" value="Genomic_DNA"/>
</dbReference>
<keyword evidence="6" id="KW-1185">Reference proteome</keyword>
<sequence>MKMNGVSDDGAECHFRYRHLDDVIESDQTHQKRAALEAPLRYEHLAEEERAMVEKLLMGGLPRADMPEPSPKIVRLYVSSAGYDTEAERTAFMLHVYPDMREYCRDQYGIDFQAIDLKWGAKTEGIVPMPTDQTCFREFRHCRQTSMGPVFLGLIGQKHRRYSPPEEIHRSEFERIYEALVNNDHDVTLLETYYKEDTNVTPIVRRLTDPVDIMGCALPASTYTLAKLQHLLATGADLCLTDKSINETDYQKYQASDLHMEGLYELSPESRAEKSLIYIRDFTNMDKLLSDSAKHEYIDFNPITKEIDKASVQELDDLKSTLKFLLPSANINESEIEWAGNGLKNSKRDEYLQKSSRKMFSSLKTLIDRAVEKRNPLVEDELYNEVLQHHNIAAKLCPNVHGRSEILAAVKGYLLSETDQPLVICGEAGSGKSSVMAKIALDINVAIQNNDLAMRTSIICRFLGKTQKSLTAQQLLFSVCHQLAFAMGKYRHEVPSDYKTLKLYFIDLLQRGEFGGMVIILLDSLDVLSTCDNGHKLEWLPSRVAANIKLVVTTSMESKGTLQRLTNKCPTNIHELSPFSPTDCEDIVKHLMNTRELAVTYNQWKTIKDAFKGSTLPLYATLVFSEVCRWTSYDDPNVTLLGSCVEEIAESVLDRLERKHGRCLVSTVLGYITAAKAGLSENELFDILSVDDVLLNNLYVEWHPPIRRFLPRLFTVIKHELIDYIEEREMDGILVLFWKCRLFSSVAEYRYLEDETFSQQIHTNIADYYLGKWSGASKKPFQYPSTLLAKQKMGNSESEACRLLPRQPYLFGTSEVDERYNLRKMTQLPYSLMMSDRYDDLREKAFCNFDHLYYRIKSSSLQQLLTDIDMFEDRQTALVGDALRMSGSALEMDLNALGVELTGRLIPHIKTYPYIKQLIRQCDLAEQKFCPLVPKCQIYSAPGGPLQYECDVGGNVYCPVDIDVFSSEDGILLTAKPYYSSRVRVWELSRGDPRPDMMMPVGEIHPTRNGKYLNVFQNDRSVKIFKSDCGELHGEVEYGLGTMSDLEVSNKYLVFAIEKGAGPYVIDLTRCVLLHKFSFHTHAVAINPNETHLTFNSGRTLILYELPLMERRCVAQTSDVPQDIIFISKSLTCFVLTRSKMVESVFFDIFNRKYQTNCILTDLETKECVLSHTEKYLLVRSAKCLYQVNVETEKIIRKYQQLPNGVFVDPSSQYTGAGFTPEDELIVASRYTYLAVWSAKNGEPLRVLQASVSPITKIFTSDAVNKCVSLLEDNSFQVWNLDNLDSDILHSNEVFPGPVKGVSVSSASGKVVVYESRVPEAKVLSMDDGRVSDILQHSLESEDKIKEVLFSPNGRYILTRAYRTSDQDEDNAEWKVLRDDILWDMTANRKVYQLQNDRFVVFSKDSKLCLMIACHKHSQFDWTENAYNLVLLQPDSGNSASIDFPKNTEFVSDPKILTTDTTNYFMCVVQTCMKKESPESFMESVRWHEIRLLVRDLSHAGNECVYLRVQNALPDANETTQFLDAFPVDNDNVLLIYGNNVESYTFDAALGIVRPQTIEKGTLLYNVEKEVCLKHISSFLEPSTDINHIQFSSKFSVVLDNKTNIYSGSNYTTKCKSDMEFAPNTACLALDGRYVVGLSSNFREVIVTRSSDGFLKGHLFVHGRATCLSVAADDRTIAVGCEDGRVLILSLILELSDPVTDIIERFPSRLHVPDSSRSSEKELIKEDIRRMSCKTPDLVRLSARIQSARAENRRPPSRQMISTAVRISRQASQVRSEACVIQ</sequence>
<dbReference type="SUPFAM" id="SSF52540">
    <property type="entry name" value="P-loop containing nucleoside triphosphate hydrolases"/>
    <property type="match status" value="1"/>
</dbReference>
<dbReference type="InterPro" id="IPR027417">
    <property type="entry name" value="P-loop_NTPase"/>
</dbReference>
<dbReference type="InterPro" id="IPR015943">
    <property type="entry name" value="WD40/YVTN_repeat-like_dom_sf"/>
</dbReference>
<dbReference type="InterPro" id="IPR052752">
    <property type="entry name" value="NACHT-WD_repeat"/>
</dbReference>
<dbReference type="STRING" id="6573.A0A210Q0H7"/>
<feature type="domain" description="NWD1/2-like winged helix-turn-helix" evidence="4">
    <location>
        <begin position="650"/>
        <end position="755"/>
    </location>
</feature>
<accession>A0A210Q0H7</accession>
<feature type="domain" description="NACHT" evidence="3">
    <location>
        <begin position="421"/>
        <end position="591"/>
    </location>
</feature>
<comment type="caution">
    <text evidence="5">The sequence shown here is derived from an EMBL/GenBank/DDBJ whole genome shotgun (WGS) entry which is preliminary data.</text>
</comment>
<evidence type="ECO:0000259" key="4">
    <source>
        <dbReference type="Pfam" id="PF25469"/>
    </source>
</evidence>
<dbReference type="Proteomes" id="UP000242188">
    <property type="component" value="Unassembled WGS sequence"/>
</dbReference>
<dbReference type="SUPFAM" id="SSF50998">
    <property type="entry name" value="Quinoprotein alcohol dehydrogenase-like"/>
    <property type="match status" value="1"/>
</dbReference>
<organism evidence="5 6">
    <name type="scientific">Mizuhopecten yessoensis</name>
    <name type="common">Japanese scallop</name>
    <name type="synonym">Patinopecten yessoensis</name>
    <dbReference type="NCBI Taxonomy" id="6573"/>
    <lineage>
        <taxon>Eukaryota</taxon>
        <taxon>Metazoa</taxon>
        <taxon>Spiralia</taxon>
        <taxon>Lophotrochozoa</taxon>
        <taxon>Mollusca</taxon>
        <taxon>Bivalvia</taxon>
        <taxon>Autobranchia</taxon>
        <taxon>Pteriomorphia</taxon>
        <taxon>Pectinida</taxon>
        <taxon>Pectinoidea</taxon>
        <taxon>Pectinidae</taxon>
        <taxon>Mizuhopecten</taxon>
    </lineage>
</organism>
<dbReference type="PANTHER" id="PTHR19871">
    <property type="entry name" value="BETA TRANSDUCIN-RELATED PROTEIN"/>
    <property type="match status" value="1"/>
</dbReference>
<protein>
    <submittedName>
        <fullName evidence="5">Uncharacterized protein</fullName>
    </submittedName>
</protein>
<keyword evidence="1" id="KW-0853">WD repeat</keyword>